<organism evidence="1">
    <name type="scientific">bioreactor metagenome</name>
    <dbReference type="NCBI Taxonomy" id="1076179"/>
    <lineage>
        <taxon>unclassified sequences</taxon>
        <taxon>metagenomes</taxon>
        <taxon>ecological metagenomes</taxon>
    </lineage>
</organism>
<evidence type="ECO:0000313" key="1">
    <source>
        <dbReference type="EMBL" id="MPM97336.1"/>
    </source>
</evidence>
<sequence length="104" mass="11574">MFCSRCLEPVNLSVDFKLNEKFGNNAGEDEEIETFSGDSIDLTSAVLRNILAILPMKVVCSDNCRGLCPICGQNLNVKDCGCDTTYVDPRFESLRSLLKFDEEV</sequence>
<reference evidence="1" key="1">
    <citation type="submission" date="2019-08" db="EMBL/GenBank/DDBJ databases">
        <authorList>
            <person name="Kucharzyk K."/>
            <person name="Murdoch R.W."/>
            <person name="Higgins S."/>
            <person name="Loffler F."/>
        </authorList>
    </citation>
    <scope>NUCLEOTIDE SEQUENCE</scope>
</reference>
<evidence type="ECO:0008006" key="2">
    <source>
        <dbReference type="Google" id="ProtNLM"/>
    </source>
</evidence>
<comment type="caution">
    <text evidence="1">The sequence shown here is derived from an EMBL/GenBank/DDBJ whole genome shotgun (WGS) entry which is preliminary data.</text>
</comment>
<dbReference type="InterPro" id="IPR003772">
    <property type="entry name" value="YceD"/>
</dbReference>
<dbReference type="EMBL" id="VSSQ01043626">
    <property type="protein sequence ID" value="MPM97336.1"/>
    <property type="molecule type" value="Genomic_DNA"/>
</dbReference>
<dbReference type="AlphaFoldDB" id="A0A645E6Z7"/>
<accession>A0A645E6Z7</accession>
<gene>
    <name evidence="1" type="ORF">SDC9_144509</name>
</gene>
<name>A0A645E6Z7_9ZZZZ</name>
<proteinExistence type="predicted"/>
<dbReference type="Pfam" id="PF02620">
    <property type="entry name" value="YceD"/>
    <property type="match status" value="1"/>
</dbReference>
<protein>
    <recommendedName>
        <fullName evidence="2">Large ribosomal RNA subunit accumulation protein YceD</fullName>
    </recommendedName>
</protein>